<keyword evidence="1" id="KW-0812">Transmembrane</keyword>
<evidence type="ECO:0000313" key="2">
    <source>
        <dbReference type="EMBL" id="MDJ1181698.1"/>
    </source>
</evidence>
<accession>A0ABT7BR87</accession>
<evidence type="ECO:0000256" key="1">
    <source>
        <dbReference type="SAM" id="Phobius"/>
    </source>
</evidence>
<feature type="transmembrane region" description="Helical" evidence="1">
    <location>
        <begin position="34"/>
        <end position="51"/>
    </location>
</feature>
<proteinExistence type="predicted"/>
<evidence type="ECO:0000313" key="3">
    <source>
        <dbReference type="Proteomes" id="UP001232992"/>
    </source>
</evidence>
<keyword evidence="1" id="KW-1133">Transmembrane helix</keyword>
<reference evidence="2 3" key="1">
    <citation type="submission" date="2023-01" db="EMBL/GenBank/DDBJ databases">
        <title>Novel diversity within Roseofilum (Cyanobacteria; Desertifilaceae) from marine benthic mats with descriptions of four novel species.</title>
        <authorList>
            <person name="Wang Y."/>
            <person name="Berthold D.E."/>
            <person name="Hu J."/>
            <person name="Lefler F.W."/>
            <person name="Laughinghouse H.D. IV."/>
        </authorList>
    </citation>
    <scope>NUCLEOTIDE SEQUENCE [LARGE SCALE GENOMIC DNA]</scope>
    <source>
        <strain evidence="2 3">BLCC-M143</strain>
    </source>
</reference>
<organism evidence="2 3">
    <name type="scientific">Roseofilum casamattae BLCC-M143</name>
    <dbReference type="NCBI Taxonomy" id="3022442"/>
    <lineage>
        <taxon>Bacteria</taxon>
        <taxon>Bacillati</taxon>
        <taxon>Cyanobacteriota</taxon>
        <taxon>Cyanophyceae</taxon>
        <taxon>Desertifilales</taxon>
        <taxon>Desertifilaceae</taxon>
        <taxon>Roseofilum</taxon>
        <taxon>Roseofilum casamattae</taxon>
    </lineage>
</organism>
<keyword evidence="3" id="KW-1185">Reference proteome</keyword>
<dbReference type="Proteomes" id="UP001232992">
    <property type="component" value="Unassembled WGS sequence"/>
</dbReference>
<dbReference type="RefSeq" id="WP_283756352.1">
    <property type="nucleotide sequence ID" value="NZ_JAQOSQ010000001.1"/>
</dbReference>
<sequence length="56" mass="6004">MSQWLNRLLIATAAIALAIWILRGVGVLTFLPGGIILFLTIAAIALGLLQLSQARF</sequence>
<dbReference type="EMBL" id="JAQOSQ010000001">
    <property type="protein sequence ID" value="MDJ1181698.1"/>
    <property type="molecule type" value="Genomic_DNA"/>
</dbReference>
<name>A0ABT7BR87_9CYAN</name>
<gene>
    <name evidence="2" type="ORF">PMH09_00695</name>
</gene>
<keyword evidence="1" id="KW-0472">Membrane</keyword>
<protein>
    <submittedName>
        <fullName evidence="2">Uncharacterized protein</fullName>
    </submittedName>
</protein>
<comment type="caution">
    <text evidence="2">The sequence shown here is derived from an EMBL/GenBank/DDBJ whole genome shotgun (WGS) entry which is preliminary data.</text>
</comment>